<sequence>MRREAAIFYCSCKLIEIKMEGLLTKYTNMIKGLMQSPWLVIDADSRMLEDFENSAGDKRKRVCSVMERDQRRAQNLTGSMLDSKFKSDLENRLGSRRSLQSKYGHDHQALLNNQWAKSRSPSVYSSPVGNWDQLKVWRNTRAAPQHIIGSRQSSNQLRNKDKIKMLNRQQQLLQQQGEHRIKFNESLLGNRLARHRSNQSSRESLHKLGKRSMSNGWLTNRDGYTGRRPVSVTSLTEDNKEIKKEDDKMSDKINSETLAPSQGQMSRASNQASEKTTKSQDFSENVHLEGQGNLNDSDNPDKKNK</sequence>
<proteinExistence type="predicted"/>
<accession>A0A8W8MTR7</accession>
<dbReference type="EnsemblMetazoa" id="G3897.6">
    <property type="protein sequence ID" value="G3897.6:cds"/>
    <property type="gene ID" value="G3897"/>
</dbReference>
<evidence type="ECO:0000313" key="2">
    <source>
        <dbReference type="EnsemblMetazoa" id="G3897.6:cds"/>
    </source>
</evidence>
<evidence type="ECO:0000256" key="1">
    <source>
        <dbReference type="SAM" id="MobiDB-lite"/>
    </source>
</evidence>
<evidence type="ECO:0000313" key="3">
    <source>
        <dbReference type="Proteomes" id="UP000005408"/>
    </source>
</evidence>
<dbReference type="AlphaFoldDB" id="A0A8W8MTR7"/>
<reference evidence="2" key="1">
    <citation type="submission" date="2022-08" db="UniProtKB">
        <authorList>
            <consortium name="EnsemblMetazoa"/>
        </authorList>
    </citation>
    <scope>IDENTIFICATION</scope>
    <source>
        <strain evidence="2">05x7-T-G4-1.051#20</strain>
    </source>
</reference>
<dbReference type="Proteomes" id="UP000005408">
    <property type="component" value="Unassembled WGS sequence"/>
</dbReference>
<feature type="compositionally biased region" description="Basic and acidic residues" evidence="1">
    <location>
        <begin position="237"/>
        <end position="254"/>
    </location>
</feature>
<protein>
    <submittedName>
        <fullName evidence="2">Uncharacterized protein</fullName>
    </submittedName>
</protein>
<keyword evidence="3" id="KW-1185">Reference proteome</keyword>
<feature type="compositionally biased region" description="Polar residues" evidence="1">
    <location>
        <begin position="255"/>
        <end position="283"/>
    </location>
</feature>
<name>A0A8W8MTR7_MAGGI</name>
<organism evidence="2 3">
    <name type="scientific">Magallana gigas</name>
    <name type="common">Pacific oyster</name>
    <name type="synonym">Crassostrea gigas</name>
    <dbReference type="NCBI Taxonomy" id="29159"/>
    <lineage>
        <taxon>Eukaryota</taxon>
        <taxon>Metazoa</taxon>
        <taxon>Spiralia</taxon>
        <taxon>Lophotrochozoa</taxon>
        <taxon>Mollusca</taxon>
        <taxon>Bivalvia</taxon>
        <taxon>Autobranchia</taxon>
        <taxon>Pteriomorphia</taxon>
        <taxon>Ostreida</taxon>
        <taxon>Ostreoidea</taxon>
        <taxon>Ostreidae</taxon>
        <taxon>Magallana</taxon>
    </lineage>
</organism>
<feature type="region of interest" description="Disordered" evidence="1">
    <location>
        <begin position="192"/>
        <end position="305"/>
    </location>
</feature>